<dbReference type="Proteomes" id="UP000299102">
    <property type="component" value="Unassembled WGS sequence"/>
</dbReference>
<dbReference type="EMBL" id="BGZK01000742">
    <property type="protein sequence ID" value="GBP58702.1"/>
    <property type="molecule type" value="Genomic_DNA"/>
</dbReference>
<keyword evidence="1" id="KW-1133">Transmembrane helix</keyword>
<organism evidence="2 3">
    <name type="scientific">Eumeta variegata</name>
    <name type="common">Bagworm moth</name>
    <name type="synonym">Eumeta japonica</name>
    <dbReference type="NCBI Taxonomy" id="151549"/>
    <lineage>
        <taxon>Eukaryota</taxon>
        <taxon>Metazoa</taxon>
        <taxon>Ecdysozoa</taxon>
        <taxon>Arthropoda</taxon>
        <taxon>Hexapoda</taxon>
        <taxon>Insecta</taxon>
        <taxon>Pterygota</taxon>
        <taxon>Neoptera</taxon>
        <taxon>Endopterygota</taxon>
        <taxon>Lepidoptera</taxon>
        <taxon>Glossata</taxon>
        <taxon>Ditrysia</taxon>
        <taxon>Tineoidea</taxon>
        <taxon>Psychidae</taxon>
        <taxon>Oiketicinae</taxon>
        <taxon>Eumeta</taxon>
    </lineage>
</organism>
<gene>
    <name evidence="2" type="ORF">EVAR_97105_1</name>
</gene>
<evidence type="ECO:0000256" key="1">
    <source>
        <dbReference type="SAM" id="Phobius"/>
    </source>
</evidence>
<proteinExistence type="predicted"/>
<protein>
    <submittedName>
        <fullName evidence="2">Uncharacterized protein</fullName>
    </submittedName>
</protein>
<evidence type="ECO:0000313" key="2">
    <source>
        <dbReference type="EMBL" id="GBP58702.1"/>
    </source>
</evidence>
<sequence>MLRIKKDASKLYVCVYVCPLSVRLYVCVCVCVCLVCPCARARRLSTLCSGVYAQTAVKGARPCAPRCDFITHAACRKRGVSRRVLNVFVGGARQQRVLNQDADACLWRAVATLRADILRFDPEKRC</sequence>
<evidence type="ECO:0000313" key="3">
    <source>
        <dbReference type="Proteomes" id="UP000299102"/>
    </source>
</evidence>
<comment type="caution">
    <text evidence="2">The sequence shown here is derived from an EMBL/GenBank/DDBJ whole genome shotgun (WGS) entry which is preliminary data.</text>
</comment>
<dbReference type="AlphaFoldDB" id="A0A4C1X744"/>
<keyword evidence="3" id="KW-1185">Reference proteome</keyword>
<feature type="transmembrane region" description="Helical" evidence="1">
    <location>
        <begin position="12"/>
        <end position="35"/>
    </location>
</feature>
<reference evidence="2 3" key="1">
    <citation type="journal article" date="2019" name="Commun. Biol.">
        <title>The bagworm genome reveals a unique fibroin gene that provides high tensile strength.</title>
        <authorList>
            <person name="Kono N."/>
            <person name="Nakamura H."/>
            <person name="Ohtoshi R."/>
            <person name="Tomita M."/>
            <person name="Numata K."/>
            <person name="Arakawa K."/>
        </authorList>
    </citation>
    <scope>NUCLEOTIDE SEQUENCE [LARGE SCALE GENOMIC DNA]</scope>
</reference>
<keyword evidence="1" id="KW-0812">Transmembrane</keyword>
<keyword evidence="1" id="KW-0472">Membrane</keyword>
<accession>A0A4C1X744</accession>
<name>A0A4C1X744_EUMVA</name>